<dbReference type="EMBL" id="JBFXLU010000173">
    <property type="protein sequence ID" value="KAL2836712.1"/>
    <property type="molecule type" value="Genomic_DNA"/>
</dbReference>
<protein>
    <submittedName>
        <fullName evidence="3">Uncharacterized protein</fullName>
    </submittedName>
</protein>
<evidence type="ECO:0000313" key="3">
    <source>
        <dbReference type="EMBL" id="KAL2836712.1"/>
    </source>
</evidence>
<keyword evidence="2" id="KW-0812">Transmembrane</keyword>
<sequence length="343" mass="39994">MYNPSWLLPLIIFDLVMVLNWFRAARRQRWQRHPPAATTMPPFENQQTAHSDPPRSPYNEDEIVQLIKDIYRTYLRLNYIKRWELVWPPKDTGHVINAALCEELGLEPAVVSLMKRIPYFYDSSTSRNVEFHEYSRAMVYLEDAEIRGGRDPDLFEIQEPRLDYLLPRDIALICTEDQGGNIILDTKANTIRVQDFLYLPPGPDRPPDYDYRPERVDDEGHYRNYYAHHAPTWLAAWLEKIKSLEFIPVNSKGDRSLKVEGEQGGAVLKDILQKKYGWPDSFREAEWRRAGSNICWQVGQCTMDNLEIPDEFEVDTAHDEEEAMAFSGRVAYAEEIDGPRGEL</sequence>
<feature type="region of interest" description="Disordered" evidence="1">
    <location>
        <begin position="35"/>
        <end position="57"/>
    </location>
</feature>
<dbReference type="Proteomes" id="UP001610446">
    <property type="component" value="Unassembled WGS sequence"/>
</dbReference>
<gene>
    <name evidence="3" type="ORF">BJY01DRAFT_251822</name>
</gene>
<evidence type="ECO:0000313" key="4">
    <source>
        <dbReference type="Proteomes" id="UP001610446"/>
    </source>
</evidence>
<evidence type="ECO:0000256" key="2">
    <source>
        <dbReference type="SAM" id="Phobius"/>
    </source>
</evidence>
<reference evidence="3 4" key="1">
    <citation type="submission" date="2024-07" db="EMBL/GenBank/DDBJ databases">
        <title>Section-level genome sequencing and comparative genomics of Aspergillus sections Usti and Cavernicolus.</title>
        <authorList>
            <consortium name="Lawrence Berkeley National Laboratory"/>
            <person name="Nybo J.L."/>
            <person name="Vesth T.C."/>
            <person name="Theobald S."/>
            <person name="Frisvad J.C."/>
            <person name="Larsen T.O."/>
            <person name="Kjaerboelling I."/>
            <person name="Rothschild-Mancinelli K."/>
            <person name="Lyhne E.K."/>
            <person name="Kogle M.E."/>
            <person name="Barry K."/>
            <person name="Clum A."/>
            <person name="Na H."/>
            <person name="Ledsgaard L."/>
            <person name="Lin J."/>
            <person name="Lipzen A."/>
            <person name="Kuo A."/>
            <person name="Riley R."/>
            <person name="Mondo S."/>
            <person name="Labutti K."/>
            <person name="Haridas S."/>
            <person name="Pangalinan J."/>
            <person name="Salamov A.A."/>
            <person name="Simmons B.A."/>
            <person name="Magnuson J.K."/>
            <person name="Chen J."/>
            <person name="Drula E."/>
            <person name="Henrissat B."/>
            <person name="Wiebenga A."/>
            <person name="Lubbers R.J."/>
            <person name="Gomes A.C."/>
            <person name="Makela M.R."/>
            <person name="Stajich J."/>
            <person name="Grigoriev I.V."/>
            <person name="Mortensen U.H."/>
            <person name="De Vries R.P."/>
            <person name="Baker S.E."/>
            <person name="Andersen M.R."/>
        </authorList>
    </citation>
    <scope>NUCLEOTIDE SEQUENCE [LARGE SCALE GENOMIC DNA]</scope>
    <source>
        <strain evidence="3 4">CBS 123904</strain>
    </source>
</reference>
<evidence type="ECO:0000256" key="1">
    <source>
        <dbReference type="SAM" id="MobiDB-lite"/>
    </source>
</evidence>
<keyword evidence="2" id="KW-1133">Transmembrane helix</keyword>
<feature type="transmembrane region" description="Helical" evidence="2">
    <location>
        <begin position="6"/>
        <end position="22"/>
    </location>
</feature>
<organism evidence="3 4">
    <name type="scientific">Aspergillus pseudoustus</name>
    <dbReference type="NCBI Taxonomy" id="1810923"/>
    <lineage>
        <taxon>Eukaryota</taxon>
        <taxon>Fungi</taxon>
        <taxon>Dikarya</taxon>
        <taxon>Ascomycota</taxon>
        <taxon>Pezizomycotina</taxon>
        <taxon>Eurotiomycetes</taxon>
        <taxon>Eurotiomycetidae</taxon>
        <taxon>Eurotiales</taxon>
        <taxon>Aspergillaceae</taxon>
        <taxon>Aspergillus</taxon>
        <taxon>Aspergillus subgen. Nidulantes</taxon>
    </lineage>
</organism>
<keyword evidence="4" id="KW-1185">Reference proteome</keyword>
<name>A0ABR4JCB0_9EURO</name>
<proteinExistence type="predicted"/>
<accession>A0ABR4JCB0</accession>
<comment type="caution">
    <text evidence="3">The sequence shown here is derived from an EMBL/GenBank/DDBJ whole genome shotgun (WGS) entry which is preliminary data.</text>
</comment>
<keyword evidence="2" id="KW-0472">Membrane</keyword>